<dbReference type="Proteomes" id="UP000279833">
    <property type="component" value="Unassembled WGS sequence"/>
</dbReference>
<reference evidence="3" key="1">
    <citation type="submission" date="2016-06" db="UniProtKB">
        <authorList>
            <consortium name="WormBaseParasite"/>
        </authorList>
    </citation>
    <scope>IDENTIFICATION</scope>
</reference>
<protein>
    <submittedName>
        <fullName evidence="3">Homeobox domain-containing protein</fullName>
    </submittedName>
</protein>
<evidence type="ECO:0000313" key="2">
    <source>
        <dbReference type="Proteomes" id="UP000279833"/>
    </source>
</evidence>
<dbReference type="AlphaFoldDB" id="A0A183JBS8"/>
<evidence type="ECO:0000313" key="3">
    <source>
        <dbReference type="WBParaSite" id="SCUD_0000013201-mRNA-1"/>
    </source>
</evidence>
<accession>A0A183JBS8</accession>
<reference evidence="1 2" key="2">
    <citation type="submission" date="2018-11" db="EMBL/GenBank/DDBJ databases">
        <authorList>
            <consortium name="Pathogen Informatics"/>
        </authorList>
    </citation>
    <scope>NUCLEOTIDE SEQUENCE [LARGE SCALE GENOMIC DNA]</scope>
    <source>
        <strain evidence="1">Dakar</strain>
        <strain evidence="2">Dakar, Senegal</strain>
    </source>
</reference>
<dbReference type="STRING" id="6186.A0A183JBS8"/>
<dbReference type="EMBL" id="UZAK01000072">
    <property type="protein sequence ID" value="VDO59759.1"/>
    <property type="molecule type" value="Genomic_DNA"/>
</dbReference>
<proteinExistence type="predicted"/>
<evidence type="ECO:0000313" key="1">
    <source>
        <dbReference type="EMBL" id="VDO59759.1"/>
    </source>
</evidence>
<gene>
    <name evidence="1" type="ORF">SCUD_LOCUS133</name>
</gene>
<name>A0A183JBS8_9TREM</name>
<sequence>MTGLILTTTESIPISNNNSILNDSKMFIHSSIPVSINSNELFNWTYQSNSFIRVHETELTVPDSFFETSIYSTNYNNTPVFTSSCYKESNLLNSTIVTSISPITTVTSSMKSHSSTQNYQNLTHSNSGIHLNFPQTTTIRNNNNHYDYHYSTCLTNNEQMTTATLTSSTSTFISSPSSSPSSNSLSIHNNNYNQNIVKTKQHNTLHCINGNSLGKALREFNQLTWFRFRHYIPCILNALDYRLSFTDDEHIQVS</sequence>
<organism evidence="3">
    <name type="scientific">Schistosoma curassoni</name>
    <dbReference type="NCBI Taxonomy" id="6186"/>
    <lineage>
        <taxon>Eukaryota</taxon>
        <taxon>Metazoa</taxon>
        <taxon>Spiralia</taxon>
        <taxon>Lophotrochozoa</taxon>
        <taxon>Platyhelminthes</taxon>
        <taxon>Trematoda</taxon>
        <taxon>Digenea</taxon>
        <taxon>Strigeidida</taxon>
        <taxon>Schistosomatoidea</taxon>
        <taxon>Schistosomatidae</taxon>
        <taxon>Schistosoma</taxon>
    </lineage>
</organism>
<keyword evidence="2" id="KW-1185">Reference proteome</keyword>
<dbReference type="WBParaSite" id="SCUD_0000013201-mRNA-1">
    <property type="protein sequence ID" value="SCUD_0000013201-mRNA-1"/>
    <property type="gene ID" value="SCUD_0000013201"/>
</dbReference>